<keyword evidence="12" id="KW-0675">Receptor</keyword>
<dbReference type="SUPFAM" id="SSF56935">
    <property type="entry name" value="Porins"/>
    <property type="match status" value="1"/>
</dbReference>
<dbReference type="Gene3D" id="2.40.170.20">
    <property type="entry name" value="TonB-dependent receptor, beta-barrel domain"/>
    <property type="match status" value="1"/>
</dbReference>
<evidence type="ECO:0000256" key="1">
    <source>
        <dbReference type="ARBA" id="ARBA00004571"/>
    </source>
</evidence>
<dbReference type="InterPro" id="IPR037066">
    <property type="entry name" value="Plug_dom_sf"/>
</dbReference>
<evidence type="ECO:0000259" key="10">
    <source>
        <dbReference type="Pfam" id="PF00593"/>
    </source>
</evidence>
<keyword evidence="3 8" id="KW-1134">Transmembrane beta strand</keyword>
<keyword evidence="13" id="KW-1185">Reference proteome</keyword>
<evidence type="ECO:0000256" key="5">
    <source>
        <dbReference type="ARBA" id="ARBA00023077"/>
    </source>
</evidence>
<dbReference type="GO" id="GO:0009279">
    <property type="term" value="C:cell outer membrane"/>
    <property type="evidence" value="ECO:0007669"/>
    <property type="project" value="UniProtKB-SubCell"/>
</dbReference>
<dbReference type="InterPro" id="IPR012910">
    <property type="entry name" value="Plug_dom"/>
</dbReference>
<comment type="caution">
    <text evidence="12">The sequence shown here is derived from an EMBL/GenBank/DDBJ whole genome shotgun (WGS) entry which is preliminary data.</text>
</comment>
<dbReference type="PROSITE" id="PS52016">
    <property type="entry name" value="TONB_DEPENDENT_REC_3"/>
    <property type="match status" value="1"/>
</dbReference>
<evidence type="ECO:0000256" key="2">
    <source>
        <dbReference type="ARBA" id="ARBA00022448"/>
    </source>
</evidence>
<gene>
    <name evidence="12" type="ORF">GCM10025791_17220</name>
</gene>
<keyword evidence="4 8" id="KW-0812">Transmembrane</keyword>
<organism evidence="12 13">
    <name type="scientific">Halioxenophilus aromaticivorans</name>
    <dbReference type="NCBI Taxonomy" id="1306992"/>
    <lineage>
        <taxon>Bacteria</taxon>
        <taxon>Pseudomonadati</taxon>
        <taxon>Pseudomonadota</taxon>
        <taxon>Gammaproteobacteria</taxon>
        <taxon>Alteromonadales</taxon>
        <taxon>Alteromonadaceae</taxon>
        <taxon>Halioxenophilus</taxon>
    </lineage>
</organism>
<dbReference type="AlphaFoldDB" id="A0AAV3U150"/>
<dbReference type="InterPro" id="IPR000531">
    <property type="entry name" value="Beta-barrel_TonB"/>
</dbReference>
<dbReference type="Gene3D" id="2.170.130.10">
    <property type="entry name" value="TonB-dependent receptor, plug domain"/>
    <property type="match status" value="1"/>
</dbReference>
<evidence type="ECO:0000259" key="11">
    <source>
        <dbReference type="Pfam" id="PF07715"/>
    </source>
</evidence>
<evidence type="ECO:0000256" key="4">
    <source>
        <dbReference type="ARBA" id="ARBA00022692"/>
    </source>
</evidence>
<feature type="domain" description="TonB-dependent receptor plug" evidence="11">
    <location>
        <begin position="17"/>
        <end position="128"/>
    </location>
</feature>
<keyword evidence="6 8" id="KW-0472">Membrane</keyword>
<keyword evidence="5 9" id="KW-0798">TonB box</keyword>
<dbReference type="Pfam" id="PF07715">
    <property type="entry name" value="Plug"/>
    <property type="match status" value="1"/>
</dbReference>
<evidence type="ECO:0000256" key="9">
    <source>
        <dbReference type="RuleBase" id="RU003357"/>
    </source>
</evidence>
<evidence type="ECO:0000256" key="6">
    <source>
        <dbReference type="ARBA" id="ARBA00023136"/>
    </source>
</evidence>
<feature type="domain" description="TonB-dependent receptor-like beta-barrel" evidence="10">
    <location>
        <begin position="344"/>
        <end position="842"/>
    </location>
</feature>
<dbReference type="PANTHER" id="PTHR47234:SF2">
    <property type="entry name" value="TONB-DEPENDENT RECEPTOR"/>
    <property type="match status" value="1"/>
</dbReference>
<keyword evidence="7 8" id="KW-0998">Cell outer membrane</keyword>
<dbReference type="Proteomes" id="UP001409585">
    <property type="component" value="Unassembled WGS sequence"/>
</dbReference>
<evidence type="ECO:0000313" key="13">
    <source>
        <dbReference type="Proteomes" id="UP001409585"/>
    </source>
</evidence>
<accession>A0AAV3U150</accession>
<evidence type="ECO:0000256" key="7">
    <source>
        <dbReference type="ARBA" id="ARBA00023237"/>
    </source>
</evidence>
<name>A0AAV3U150_9ALTE</name>
<evidence type="ECO:0000313" key="12">
    <source>
        <dbReference type="EMBL" id="GAA4939551.1"/>
    </source>
</evidence>
<dbReference type="InterPro" id="IPR036942">
    <property type="entry name" value="Beta-barrel_TonB_sf"/>
</dbReference>
<comment type="subcellular location">
    <subcellularLocation>
        <location evidence="1 8">Cell outer membrane</location>
        <topology evidence="1 8">Multi-pass membrane protein</topology>
    </subcellularLocation>
</comment>
<sequence>MEEITVTGSLIKRSDLDSALPIQVIDADKMARVGIITAQDLVRKVPAMQNFTTPADSVGGGGGGLSTANLRGIGDQYTLSLLNGRRMAPATAGSTIDLNNIPLAAVEQVDILTDGASALYGSDAIAGVVNFIMKDSVDETTISFRKDIPEESGGESWVFDLVTGFGDLVEDGYSLVFSYSHEEQDALAAADREFAETGFITFNSGGQQLYFENSSANSIPGNAYVYTAGYDSLVAAFNPNRMANGNCAAQTTPSGDLCRFDYTSTLEILPEHEKDIFFLNGKMDFNENITGFATVLYGTTETINRIAPYPTGLVPLPLDSDLVADYVLPYLTDDEIAQMGEVGGTWRALPGSNRTTKYEIETSNITFGIDGSAGEINYSLAATISETTIDQDYPTGWLLLEEFGELAGSGAINIFASQDEFGPEDAEILSGAIYSGDWDDTETSQTVLEANAGMPLFEMAGGEAQLAVGFDWRRNIYERTVSEANANELLLFLSKDTPYELERDQWGVFSEMLFPVADGLEFTASLRYNDVGATSDELNGSGDIDEGDSDLSYKLSAFWTAIDQLAFRASFGTGFKAPSMREIGEPLSDFGVTSGTYACPFGAGDARAATCNPGSNQYAVFREGSGGLTFETSEQYSFGLVFTPYDQLEVTVDYWSVEIEDQVDRLTEQEIFDNPDVYSDLFTTRTNLSTGRDELAIIQAAVNVATQENTGIDWRIAHGFDLGWGQLDLGLNGTYMIKSESSLYGSSLGRFGSDDQVVFRNIANFDVTLYHGDFTHTLFLNYRSGYDDQAQTVTTVVPGEELGSGDEVGVQLTVGSYTLVDYQFKWTTLEDSLDLTFGIKNLFDEEPPLSLRTSGAGHQVGWDPRYTDAFGRTMYLRAAYSF</sequence>
<dbReference type="Pfam" id="PF00593">
    <property type="entry name" value="TonB_dep_Rec_b-barrel"/>
    <property type="match status" value="1"/>
</dbReference>
<keyword evidence="2 8" id="KW-0813">Transport</keyword>
<reference evidence="13" key="1">
    <citation type="journal article" date="2019" name="Int. J. Syst. Evol. Microbiol.">
        <title>The Global Catalogue of Microorganisms (GCM) 10K type strain sequencing project: providing services to taxonomists for standard genome sequencing and annotation.</title>
        <authorList>
            <consortium name="The Broad Institute Genomics Platform"/>
            <consortium name="The Broad Institute Genome Sequencing Center for Infectious Disease"/>
            <person name="Wu L."/>
            <person name="Ma J."/>
        </authorList>
    </citation>
    <scope>NUCLEOTIDE SEQUENCE [LARGE SCALE GENOMIC DNA]</scope>
    <source>
        <strain evidence="13">JCM 19134</strain>
    </source>
</reference>
<dbReference type="EMBL" id="BAABLX010000009">
    <property type="protein sequence ID" value="GAA4939551.1"/>
    <property type="molecule type" value="Genomic_DNA"/>
</dbReference>
<dbReference type="PANTHER" id="PTHR47234">
    <property type="match status" value="1"/>
</dbReference>
<protein>
    <submittedName>
        <fullName evidence="12">TonB-dependent receptor</fullName>
    </submittedName>
</protein>
<evidence type="ECO:0000256" key="8">
    <source>
        <dbReference type="PROSITE-ProRule" id="PRU01360"/>
    </source>
</evidence>
<proteinExistence type="inferred from homology"/>
<evidence type="ECO:0000256" key="3">
    <source>
        <dbReference type="ARBA" id="ARBA00022452"/>
    </source>
</evidence>
<comment type="similarity">
    <text evidence="8 9">Belongs to the TonB-dependent receptor family.</text>
</comment>
<dbReference type="InterPro" id="IPR039426">
    <property type="entry name" value="TonB-dep_rcpt-like"/>
</dbReference>